<dbReference type="EMBL" id="BAABIS010000001">
    <property type="protein sequence ID" value="GAA4841067.1"/>
    <property type="molecule type" value="Genomic_DNA"/>
</dbReference>
<comment type="caution">
    <text evidence="2">The sequence shown here is derived from an EMBL/GenBank/DDBJ whole genome shotgun (WGS) entry which is preliminary data.</text>
</comment>
<keyword evidence="3" id="KW-1185">Reference proteome</keyword>
<gene>
    <name evidence="2" type="ORF">GCM10023235_15870</name>
</gene>
<dbReference type="Pfam" id="PF10944">
    <property type="entry name" value="DUF2630"/>
    <property type="match status" value="1"/>
</dbReference>
<evidence type="ECO:0000313" key="2">
    <source>
        <dbReference type="EMBL" id="GAA4841067.1"/>
    </source>
</evidence>
<reference evidence="3" key="1">
    <citation type="journal article" date="2019" name="Int. J. Syst. Evol. Microbiol.">
        <title>The Global Catalogue of Microorganisms (GCM) 10K type strain sequencing project: providing services to taxonomists for standard genome sequencing and annotation.</title>
        <authorList>
            <consortium name="The Broad Institute Genomics Platform"/>
            <consortium name="The Broad Institute Genome Sequencing Center for Infectious Disease"/>
            <person name="Wu L."/>
            <person name="Ma J."/>
        </authorList>
    </citation>
    <scope>NUCLEOTIDE SEQUENCE [LARGE SCALE GENOMIC DNA]</scope>
    <source>
        <strain evidence="3">JCM 13006</strain>
    </source>
</reference>
<proteinExistence type="predicted"/>
<evidence type="ECO:0000313" key="3">
    <source>
        <dbReference type="Proteomes" id="UP001501752"/>
    </source>
</evidence>
<protein>
    <recommendedName>
        <fullName evidence="4">DUF2630 family protein</fullName>
    </recommendedName>
</protein>
<dbReference type="Proteomes" id="UP001501752">
    <property type="component" value="Unassembled WGS sequence"/>
</dbReference>
<evidence type="ECO:0008006" key="4">
    <source>
        <dbReference type="Google" id="ProtNLM"/>
    </source>
</evidence>
<dbReference type="InterPro" id="IPR020311">
    <property type="entry name" value="Uncharacterised_Rv0898c"/>
</dbReference>
<organism evidence="2 3">
    <name type="scientific">Kitasatospora terrestris</name>
    <dbReference type="NCBI Taxonomy" id="258051"/>
    <lineage>
        <taxon>Bacteria</taxon>
        <taxon>Bacillati</taxon>
        <taxon>Actinomycetota</taxon>
        <taxon>Actinomycetes</taxon>
        <taxon>Kitasatosporales</taxon>
        <taxon>Streptomycetaceae</taxon>
        <taxon>Kitasatospora</taxon>
    </lineage>
</organism>
<feature type="region of interest" description="Disordered" evidence="1">
    <location>
        <begin position="96"/>
        <end position="118"/>
    </location>
</feature>
<evidence type="ECO:0000256" key="1">
    <source>
        <dbReference type="SAM" id="MobiDB-lite"/>
    </source>
</evidence>
<name>A0ABP9DDA1_9ACTN</name>
<accession>A0ABP9DDA1</accession>
<sequence length="118" mass="13309">MSAVRVGCGRAAARAGPGRFLEWKGRCAVDDQGRTAAGADRRILERIGEMVDEERRLRAALAEGRIDPETEQRELKGIEEQLDQCWDLLRQRRARVEAGEDPDRASVRSVAEVERYES</sequence>